<reference evidence="2 3" key="1">
    <citation type="submission" date="2019-10" db="EMBL/GenBank/DDBJ databases">
        <title>Glycomyces albidus sp. nov., a novel actinomycete isolated from rhizosphere soil of wheat (Triticum aestivum L.).</title>
        <authorList>
            <person name="Qian L."/>
        </authorList>
    </citation>
    <scope>NUCLEOTIDE SEQUENCE [LARGE SCALE GENOMIC DNA]</scope>
    <source>
        <strain evidence="2 3">NEAU-7082</strain>
    </source>
</reference>
<protein>
    <submittedName>
        <fullName evidence="2">Uncharacterized protein</fullName>
    </submittedName>
</protein>
<accession>A0A6L5G7R9</accession>
<sequence length="502" mass="56137">MARTSPPLNERQRASLRLIGDGDDLSGDDRVGLRISARSLASRGLVTVRRTGGKWQATITEAGRDFLDRDGAQPGDTTRASELGSPPRQQRRVLDADAESNPGPSARMRPAVPGARRQEALSLVEQLVRERRIVVPSPNESEREHWRKTIHYAKRYELVPEGEFIECTKAGRGGLVIALVASVHPNAARKSAAALAPVPVPQRLDRLHLAVARLRDDAGKLAMPKQLRHRALLLLQALAAAAEERGWQVRDRSAGAELHYSGIRRQSEHREGWIWVVVEGYSYRVTIDQEFPQTLDAVKSQSLKIELPHTRSGSRCRWADRKTGTLEDRLPEVIDGLATRAAEDRERAAIEEQEAAERQRAREKAETDAHSKALRHFYAETLYQQVSAFERMRAISAYCDAFEEQIAAADPAAPELESAAEWLEWARSHAAEIDPLRALPTMPAAPVFTAEQLAPHPEESDSSVRQRNQLRSAQSEYLDPALMMMLQLQAEKSSFSRWHPHV</sequence>
<name>A0A6L5G7R9_9ACTN</name>
<gene>
    <name evidence="2" type="ORF">GFD30_08730</name>
</gene>
<organism evidence="2 3">
    <name type="scientific">Glycomyces albidus</name>
    <dbReference type="NCBI Taxonomy" id="2656774"/>
    <lineage>
        <taxon>Bacteria</taxon>
        <taxon>Bacillati</taxon>
        <taxon>Actinomycetota</taxon>
        <taxon>Actinomycetes</taxon>
        <taxon>Glycomycetales</taxon>
        <taxon>Glycomycetaceae</taxon>
        <taxon>Glycomyces</taxon>
    </lineage>
</organism>
<proteinExistence type="predicted"/>
<evidence type="ECO:0000313" key="3">
    <source>
        <dbReference type="Proteomes" id="UP000477750"/>
    </source>
</evidence>
<dbReference type="EMBL" id="WIAO01000008">
    <property type="protein sequence ID" value="MQM25653.1"/>
    <property type="molecule type" value="Genomic_DNA"/>
</dbReference>
<dbReference type="RefSeq" id="WP_153024818.1">
    <property type="nucleotide sequence ID" value="NZ_WIAO01000008.1"/>
</dbReference>
<evidence type="ECO:0000256" key="1">
    <source>
        <dbReference type="SAM" id="MobiDB-lite"/>
    </source>
</evidence>
<dbReference type="Proteomes" id="UP000477750">
    <property type="component" value="Unassembled WGS sequence"/>
</dbReference>
<feature type="region of interest" description="Disordered" evidence="1">
    <location>
        <begin position="62"/>
        <end position="115"/>
    </location>
</feature>
<evidence type="ECO:0000313" key="2">
    <source>
        <dbReference type="EMBL" id="MQM25653.1"/>
    </source>
</evidence>
<keyword evidence="3" id="KW-1185">Reference proteome</keyword>
<comment type="caution">
    <text evidence="2">The sequence shown here is derived from an EMBL/GenBank/DDBJ whole genome shotgun (WGS) entry which is preliminary data.</text>
</comment>
<dbReference type="AlphaFoldDB" id="A0A6L5G7R9"/>
<feature type="compositionally biased region" description="Basic and acidic residues" evidence="1">
    <location>
        <begin position="62"/>
        <end position="71"/>
    </location>
</feature>